<dbReference type="InterPro" id="IPR051693">
    <property type="entry name" value="UPF0046_metallophosphoest"/>
</dbReference>
<dbReference type="OrthoDB" id="630188at2759"/>
<reference evidence="1" key="1">
    <citation type="journal article" date="2020" name="Stud. Mycol.">
        <title>101 Dothideomycetes genomes: a test case for predicting lifestyles and emergence of pathogens.</title>
        <authorList>
            <person name="Haridas S."/>
            <person name="Albert R."/>
            <person name="Binder M."/>
            <person name="Bloem J."/>
            <person name="Labutti K."/>
            <person name="Salamov A."/>
            <person name="Andreopoulos B."/>
            <person name="Baker S."/>
            <person name="Barry K."/>
            <person name="Bills G."/>
            <person name="Bluhm B."/>
            <person name="Cannon C."/>
            <person name="Castanera R."/>
            <person name="Culley D."/>
            <person name="Daum C."/>
            <person name="Ezra D."/>
            <person name="Gonzalez J."/>
            <person name="Henrissat B."/>
            <person name="Kuo A."/>
            <person name="Liang C."/>
            <person name="Lipzen A."/>
            <person name="Lutzoni F."/>
            <person name="Magnuson J."/>
            <person name="Mondo S."/>
            <person name="Nolan M."/>
            <person name="Ohm R."/>
            <person name="Pangilinan J."/>
            <person name="Park H.-J."/>
            <person name="Ramirez L."/>
            <person name="Alfaro M."/>
            <person name="Sun H."/>
            <person name="Tritt A."/>
            <person name="Yoshinaga Y."/>
            <person name="Zwiers L.-H."/>
            <person name="Turgeon B."/>
            <person name="Goodwin S."/>
            <person name="Spatafora J."/>
            <person name="Crous P."/>
            <person name="Grigoriev I."/>
        </authorList>
    </citation>
    <scope>NUCLEOTIDE SEQUENCE</scope>
    <source>
        <strain evidence="1">ATCC 74209</strain>
    </source>
</reference>
<accession>A0A9P4MPV3</accession>
<dbReference type="PANTHER" id="PTHR12905">
    <property type="entry name" value="METALLOPHOSPHOESTERASE"/>
    <property type="match status" value="1"/>
</dbReference>
<keyword evidence="2" id="KW-1185">Reference proteome</keyword>
<gene>
    <name evidence="1" type="ORF">GQ43DRAFT_149687</name>
</gene>
<sequence>MVTKKSRPCRIDKMNHKFAKMQLLNRTRILCISDTHNQTSKFPRGDVLSHTGDLTNRRSYFELKKTVE</sequence>
<dbReference type="InterPro" id="IPR029052">
    <property type="entry name" value="Metallo-depent_PP-like"/>
</dbReference>
<organism evidence="1 2">
    <name type="scientific">Delitschia confertaspora ATCC 74209</name>
    <dbReference type="NCBI Taxonomy" id="1513339"/>
    <lineage>
        <taxon>Eukaryota</taxon>
        <taxon>Fungi</taxon>
        <taxon>Dikarya</taxon>
        <taxon>Ascomycota</taxon>
        <taxon>Pezizomycotina</taxon>
        <taxon>Dothideomycetes</taxon>
        <taxon>Pleosporomycetidae</taxon>
        <taxon>Pleosporales</taxon>
        <taxon>Delitschiaceae</taxon>
        <taxon>Delitschia</taxon>
    </lineage>
</organism>
<evidence type="ECO:0000313" key="2">
    <source>
        <dbReference type="Proteomes" id="UP000799536"/>
    </source>
</evidence>
<protein>
    <recommendedName>
        <fullName evidence="3">Calcineurin-like phosphoesterase domain-containing protein</fullName>
    </recommendedName>
</protein>
<name>A0A9P4MPV3_9PLEO</name>
<proteinExistence type="predicted"/>
<dbReference type="Gene3D" id="3.60.21.10">
    <property type="match status" value="1"/>
</dbReference>
<evidence type="ECO:0000313" key="1">
    <source>
        <dbReference type="EMBL" id="KAF2198636.1"/>
    </source>
</evidence>
<comment type="caution">
    <text evidence="1">The sequence shown here is derived from an EMBL/GenBank/DDBJ whole genome shotgun (WGS) entry which is preliminary data.</text>
</comment>
<dbReference type="AlphaFoldDB" id="A0A9P4MPV3"/>
<dbReference type="SUPFAM" id="SSF56300">
    <property type="entry name" value="Metallo-dependent phosphatases"/>
    <property type="match status" value="1"/>
</dbReference>
<dbReference type="Proteomes" id="UP000799536">
    <property type="component" value="Unassembled WGS sequence"/>
</dbReference>
<dbReference type="PANTHER" id="PTHR12905:SF16">
    <property type="entry name" value="SER_THR PROTEIN PHOSPHATASE FAMILY PROTEIN (AFU_ORTHOLOGUE AFUA_1G06000)"/>
    <property type="match status" value="1"/>
</dbReference>
<dbReference type="EMBL" id="ML994129">
    <property type="protein sequence ID" value="KAF2198636.1"/>
    <property type="molecule type" value="Genomic_DNA"/>
</dbReference>
<evidence type="ECO:0008006" key="3">
    <source>
        <dbReference type="Google" id="ProtNLM"/>
    </source>
</evidence>